<feature type="domain" description="HTH araC/xylS-type" evidence="4">
    <location>
        <begin position="358"/>
        <end position="456"/>
    </location>
</feature>
<accession>A0A430B573</accession>
<proteinExistence type="predicted"/>
<dbReference type="PANTHER" id="PTHR43280">
    <property type="entry name" value="ARAC-FAMILY TRANSCRIPTIONAL REGULATOR"/>
    <property type="match status" value="1"/>
</dbReference>
<dbReference type="Pfam" id="PF12833">
    <property type="entry name" value="HTH_18"/>
    <property type="match status" value="1"/>
</dbReference>
<dbReference type="InterPro" id="IPR020449">
    <property type="entry name" value="Tscrpt_reg_AraC-type_HTH"/>
</dbReference>
<evidence type="ECO:0000256" key="1">
    <source>
        <dbReference type="ARBA" id="ARBA00023015"/>
    </source>
</evidence>
<dbReference type="Proteomes" id="UP000287605">
    <property type="component" value="Unassembled WGS sequence"/>
</dbReference>
<dbReference type="PRINTS" id="PR00032">
    <property type="entry name" value="HTHARAC"/>
</dbReference>
<evidence type="ECO:0000256" key="3">
    <source>
        <dbReference type="ARBA" id="ARBA00023163"/>
    </source>
</evidence>
<organism evidence="5 6">
    <name type="scientific">Vagococcus elongatus</name>
    <dbReference type="NCBI Taxonomy" id="180344"/>
    <lineage>
        <taxon>Bacteria</taxon>
        <taxon>Bacillati</taxon>
        <taxon>Bacillota</taxon>
        <taxon>Bacilli</taxon>
        <taxon>Lactobacillales</taxon>
        <taxon>Enterococcaceae</taxon>
        <taxon>Vagococcus</taxon>
    </lineage>
</organism>
<evidence type="ECO:0000313" key="6">
    <source>
        <dbReference type="Proteomes" id="UP000287605"/>
    </source>
</evidence>
<protein>
    <recommendedName>
        <fullName evidence="4">HTH araC/xylS-type domain-containing protein</fullName>
    </recommendedName>
</protein>
<dbReference type="PROSITE" id="PS00041">
    <property type="entry name" value="HTH_ARAC_FAMILY_1"/>
    <property type="match status" value="1"/>
</dbReference>
<reference evidence="5 6" key="1">
    <citation type="submission" date="2017-05" db="EMBL/GenBank/DDBJ databases">
        <title>Vagococcus spp. assemblies.</title>
        <authorList>
            <person name="Gulvik C.A."/>
        </authorList>
    </citation>
    <scope>NUCLEOTIDE SEQUENCE [LARGE SCALE GENOMIC DNA]</scope>
    <source>
        <strain evidence="5 6">CCUG 51432</strain>
    </source>
</reference>
<dbReference type="GO" id="GO:0003700">
    <property type="term" value="F:DNA-binding transcription factor activity"/>
    <property type="evidence" value="ECO:0007669"/>
    <property type="project" value="InterPro"/>
</dbReference>
<gene>
    <name evidence="5" type="ORF">CBF29_00040</name>
</gene>
<keyword evidence="2" id="KW-0238">DNA-binding</keyword>
<comment type="caution">
    <text evidence="5">The sequence shown here is derived from an EMBL/GenBank/DDBJ whole genome shotgun (WGS) entry which is preliminary data.</text>
</comment>
<evidence type="ECO:0000256" key="2">
    <source>
        <dbReference type="ARBA" id="ARBA00023125"/>
    </source>
</evidence>
<dbReference type="SMART" id="SM00342">
    <property type="entry name" value="HTH_ARAC"/>
    <property type="match status" value="1"/>
</dbReference>
<evidence type="ECO:0000259" key="4">
    <source>
        <dbReference type="PROSITE" id="PS01124"/>
    </source>
</evidence>
<name>A0A430B573_9ENTE</name>
<keyword evidence="3" id="KW-0804">Transcription</keyword>
<sequence>MSEDRALLKKTFDLFKNDKDYVLHVVPFSSRAFTKFVECRAEIVLLDVDTMAPYETILEQLNQCQWDHRVVLLRNNVKDHPPADGLEVMDKKSLSKRELQKCFAKNSDKNEKITGERVTFDWYGKADFYSYPDLYFLLFAKYVGDGVPFVLNKQNIINKMSIFGKIEIFEMDDRNYFLLLRKSTIDSHHTLDELLVRLQSLLSLDYGMLYHDNVKWTSLYRGIAKMVELDDYFYFLKGKAMSVDELIEAITPVPVCSMLTLLKGISQQVITGDFSQLKMNLRNIYLFQLKETFDFPVQHFVSWYLEMTQHMLKFPVELEKEVLRQNYASAEVEFQHKIEALYSLTEYQKNAELPLLLVEALEILFNDFSLPISLSQIADRLGINKIYLSRIFKEHTGCTVHEYLECLRLQHGCFLLRHTQIKIREISLLIGYEDSGYFSRIFKKKMKISPSEYRLIKSNQRKGISCFESTMEIGERILSI</sequence>
<dbReference type="SUPFAM" id="SSF46689">
    <property type="entry name" value="Homeodomain-like"/>
    <property type="match status" value="2"/>
</dbReference>
<keyword evidence="1" id="KW-0805">Transcription regulation</keyword>
<dbReference type="InterPro" id="IPR009057">
    <property type="entry name" value="Homeodomain-like_sf"/>
</dbReference>
<dbReference type="Gene3D" id="1.10.10.60">
    <property type="entry name" value="Homeodomain-like"/>
    <property type="match status" value="2"/>
</dbReference>
<evidence type="ECO:0000313" key="5">
    <source>
        <dbReference type="EMBL" id="RSU15506.1"/>
    </source>
</evidence>
<dbReference type="PANTHER" id="PTHR43280:SF2">
    <property type="entry name" value="HTH-TYPE TRANSCRIPTIONAL REGULATOR EXSA"/>
    <property type="match status" value="1"/>
</dbReference>
<dbReference type="PROSITE" id="PS01124">
    <property type="entry name" value="HTH_ARAC_FAMILY_2"/>
    <property type="match status" value="1"/>
</dbReference>
<dbReference type="AlphaFoldDB" id="A0A430B573"/>
<dbReference type="GO" id="GO:0043565">
    <property type="term" value="F:sequence-specific DNA binding"/>
    <property type="evidence" value="ECO:0007669"/>
    <property type="project" value="InterPro"/>
</dbReference>
<keyword evidence="6" id="KW-1185">Reference proteome</keyword>
<dbReference type="EMBL" id="NGKA01000001">
    <property type="protein sequence ID" value="RSU15506.1"/>
    <property type="molecule type" value="Genomic_DNA"/>
</dbReference>
<dbReference type="InterPro" id="IPR018062">
    <property type="entry name" value="HTH_AraC-typ_CS"/>
</dbReference>
<dbReference type="InterPro" id="IPR018060">
    <property type="entry name" value="HTH_AraC"/>
</dbReference>